<gene>
    <name evidence="2" type="ORF">A3J66_01385</name>
</gene>
<name>A0A1F6M239_9BACT</name>
<organism evidence="2 3">
    <name type="scientific">Candidatus Magasanikbacteria bacterium RIFCSPHIGHO2_02_FULL_47_14</name>
    <dbReference type="NCBI Taxonomy" id="1798680"/>
    <lineage>
        <taxon>Bacteria</taxon>
        <taxon>Candidatus Magasanikiibacteriota</taxon>
    </lineage>
</organism>
<dbReference type="AlphaFoldDB" id="A0A1F6M239"/>
<sequence length="78" mass="8879">MHSQVSQRFSPRGGESAGRKASACSFAPRSSLFYIQHNKKFLQKFFTVLSVKKDHKQIVHTTLLAISFVCCYSHDCQK</sequence>
<evidence type="ECO:0000313" key="2">
    <source>
        <dbReference type="EMBL" id="OGH65680.1"/>
    </source>
</evidence>
<comment type="caution">
    <text evidence="2">The sequence shown here is derived from an EMBL/GenBank/DDBJ whole genome shotgun (WGS) entry which is preliminary data.</text>
</comment>
<evidence type="ECO:0000256" key="1">
    <source>
        <dbReference type="SAM" id="MobiDB-lite"/>
    </source>
</evidence>
<feature type="region of interest" description="Disordered" evidence="1">
    <location>
        <begin position="1"/>
        <end position="21"/>
    </location>
</feature>
<dbReference type="Proteomes" id="UP000176282">
    <property type="component" value="Unassembled WGS sequence"/>
</dbReference>
<dbReference type="STRING" id="1798680.A3J66_01385"/>
<reference evidence="2 3" key="1">
    <citation type="journal article" date="2016" name="Nat. Commun.">
        <title>Thousands of microbial genomes shed light on interconnected biogeochemical processes in an aquifer system.</title>
        <authorList>
            <person name="Anantharaman K."/>
            <person name="Brown C.T."/>
            <person name="Hug L.A."/>
            <person name="Sharon I."/>
            <person name="Castelle C.J."/>
            <person name="Probst A.J."/>
            <person name="Thomas B.C."/>
            <person name="Singh A."/>
            <person name="Wilkins M.J."/>
            <person name="Karaoz U."/>
            <person name="Brodie E.L."/>
            <person name="Williams K.H."/>
            <person name="Hubbard S.S."/>
            <person name="Banfield J.F."/>
        </authorList>
    </citation>
    <scope>NUCLEOTIDE SEQUENCE [LARGE SCALE GENOMIC DNA]</scope>
</reference>
<evidence type="ECO:0000313" key="3">
    <source>
        <dbReference type="Proteomes" id="UP000176282"/>
    </source>
</evidence>
<accession>A0A1F6M239</accession>
<protein>
    <submittedName>
        <fullName evidence="2">Uncharacterized protein</fullName>
    </submittedName>
</protein>
<dbReference type="EMBL" id="MFQB01000046">
    <property type="protein sequence ID" value="OGH65680.1"/>
    <property type="molecule type" value="Genomic_DNA"/>
</dbReference>
<proteinExistence type="predicted"/>